<evidence type="ECO:0000256" key="2">
    <source>
        <dbReference type="ARBA" id="ARBA00022723"/>
    </source>
</evidence>
<dbReference type="InterPro" id="IPR020583">
    <property type="entry name" value="Inositol_monoP_metal-BS"/>
</dbReference>
<dbReference type="EMBL" id="JBHSML010000004">
    <property type="protein sequence ID" value="MFC5516994.1"/>
    <property type="molecule type" value="Genomic_DNA"/>
</dbReference>
<keyword evidence="4" id="KW-0460">Magnesium</keyword>
<reference evidence="6" key="1">
    <citation type="journal article" date="2019" name="Int. J. Syst. Evol. Microbiol.">
        <title>The Global Catalogue of Microorganisms (GCM) 10K type strain sequencing project: providing services to taxonomists for standard genome sequencing and annotation.</title>
        <authorList>
            <consortium name="The Broad Institute Genomics Platform"/>
            <consortium name="The Broad Institute Genome Sequencing Center for Infectious Disease"/>
            <person name="Wu L."/>
            <person name="Ma J."/>
        </authorList>
    </citation>
    <scope>NUCLEOTIDE SEQUENCE [LARGE SCALE GENOMIC DNA]</scope>
    <source>
        <strain evidence="6">KACC 12633</strain>
    </source>
</reference>
<evidence type="ECO:0000313" key="5">
    <source>
        <dbReference type="EMBL" id="MFC5516994.1"/>
    </source>
</evidence>
<name>A0ABW0PY70_9HYPH</name>
<evidence type="ECO:0000256" key="4">
    <source>
        <dbReference type="ARBA" id="ARBA00022842"/>
    </source>
</evidence>
<dbReference type="PANTHER" id="PTHR20854:SF4">
    <property type="entry name" value="INOSITOL-1-MONOPHOSPHATASE-RELATED"/>
    <property type="match status" value="1"/>
</dbReference>
<gene>
    <name evidence="5" type="ORF">ACFPP9_14515</name>
</gene>
<dbReference type="RefSeq" id="WP_266345408.1">
    <property type="nucleotide sequence ID" value="NZ_JAPKNH010000008.1"/>
</dbReference>
<comment type="similarity">
    <text evidence="1">Belongs to the inositol monophosphatase superfamily.</text>
</comment>
<sequence length="273" mass="28897">MTLSIEDRTARFTLAQEIAREAGALALGYFERLSTLAVEFKHGGQDVVSIADREVEVLIRARIAEKFPEDGVLGEEDGLVEGKSGVLWVVDPIDGTSPFLNGLSHWCVSIAVAVEGEAEIGVIFAPVSDEFFAGAKGLGAFLNGVPITVAPSRTIEDGLLGFGSNHRIPPEDVGRFVTVLLEAGGMFYRNGSGALMLAYVACGRLVGYYEQHINSWDCLAGLCLIKEAGGWHNDFLAGEGMLEGNRIAGGAPQMKAGLVALLEKAGASTETIV</sequence>
<keyword evidence="3" id="KW-0378">Hydrolase</keyword>
<dbReference type="Gene3D" id="3.30.540.10">
    <property type="entry name" value="Fructose-1,6-Bisphosphatase, subunit A, domain 1"/>
    <property type="match status" value="1"/>
</dbReference>
<accession>A0ABW0PY70</accession>
<evidence type="ECO:0000256" key="1">
    <source>
        <dbReference type="ARBA" id="ARBA00009759"/>
    </source>
</evidence>
<dbReference type="SUPFAM" id="SSF56655">
    <property type="entry name" value="Carbohydrate phosphatase"/>
    <property type="match status" value="1"/>
</dbReference>
<keyword evidence="2" id="KW-0479">Metal-binding</keyword>
<dbReference type="Pfam" id="PF00459">
    <property type="entry name" value="Inositol_P"/>
    <property type="match status" value="1"/>
</dbReference>
<proteinExistence type="inferred from homology"/>
<dbReference type="PANTHER" id="PTHR20854">
    <property type="entry name" value="INOSITOL MONOPHOSPHATASE"/>
    <property type="match status" value="1"/>
</dbReference>
<organism evidence="5 6">
    <name type="scientific">Kaistia terrae</name>
    <dbReference type="NCBI Taxonomy" id="537017"/>
    <lineage>
        <taxon>Bacteria</taxon>
        <taxon>Pseudomonadati</taxon>
        <taxon>Pseudomonadota</taxon>
        <taxon>Alphaproteobacteria</taxon>
        <taxon>Hyphomicrobiales</taxon>
        <taxon>Kaistiaceae</taxon>
        <taxon>Kaistia</taxon>
    </lineage>
</organism>
<dbReference type="PRINTS" id="PR00377">
    <property type="entry name" value="IMPHPHTASES"/>
</dbReference>
<evidence type="ECO:0000256" key="3">
    <source>
        <dbReference type="ARBA" id="ARBA00022801"/>
    </source>
</evidence>
<dbReference type="InterPro" id="IPR000760">
    <property type="entry name" value="Inositol_monophosphatase-like"/>
</dbReference>
<dbReference type="PROSITE" id="PS00629">
    <property type="entry name" value="IMP_1"/>
    <property type="match status" value="1"/>
</dbReference>
<dbReference type="Gene3D" id="3.40.190.80">
    <property type="match status" value="1"/>
</dbReference>
<keyword evidence="6" id="KW-1185">Reference proteome</keyword>
<protein>
    <submittedName>
        <fullName evidence="5">Inositol monophosphatase family protein</fullName>
    </submittedName>
</protein>
<dbReference type="Proteomes" id="UP001596150">
    <property type="component" value="Unassembled WGS sequence"/>
</dbReference>
<evidence type="ECO:0000313" key="6">
    <source>
        <dbReference type="Proteomes" id="UP001596150"/>
    </source>
</evidence>
<comment type="caution">
    <text evidence="5">The sequence shown here is derived from an EMBL/GenBank/DDBJ whole genome shotgun (WGS) entry which is preliminary data.</text>
</comment>